<comment type="caution">
    <text evidence="2">The sequence shown here is derived from an EMBL/GenBank/DDBJ whole genome shotgun (WGS) entry which is preliminary data.</text>
</comment>
<accession>A0ABD3NQL6</accession>
<name>A0ABD3NQL6_9STRA</name>
<evidence type="ECO:0000313" key="2">
    <source>
        <dbReference type="EMBL" id="KAL3776040.1"/>
    </source>
</evidence>
<feature type="chain" id="PRO_5044761565" evidence="1">
    <location>
        <begin position="20"/>
        <end position="288"/>
    </location>
</feature>
<protein>
    <submittedName>
        <fullName evidence="2">Uncharacterized protein</fullName>
    </submittedName>
</protein>
<keyword evidence="3" id="KW-1185">Reference proteome</keyword>
<dbReference type="AlphaFoldDB" id="A0ABD3NQL6"/>
<keyword evidence="1" id="KW-0732">Signal</keyword>
<dbReference type="Proteomes" id="UP001516023">
    <property type="component" value="Unassembled WGS sequence"/>
</dbReference>
<evidence type="ECO:0000313" key="3">
    <source>
        <dbReference type="Proteomes" id="UP001516023"/>
    </source>
</evidence>
<reference evidence="2 3" key="1">
    <citation type="journal article" date="2020" name="G3 (Bethesda)">
        <title>Improved Reference Genome for Cyclotella cryptica CCMP332, a Model for Cell Wall Morphogenesis, Salinity Adaptation, and Lipid Production in Diatoms (Bacillariophyta).</title>
        <authorList>
            <person name="Roberts W.R."/>
            <person name="Downey K.M."/>
            <person name="Ruck E.C."/>
            <person name="Traller J.C."/>
            <person name="Alverson A.J."/>
        </authorList>
    </citation>
    <scope>NUCLEOTIDE SEQUENCE [LARGE SCALE GENOMIC DNA]</scope>
    <source>
        <strain evidence="2 3">CCMP332</strain>
    </source>
</reference>
<evidence type="ECO:0000256" key="1">
    <source>
        <dbReference type="SAM" id="SignalP"/>
    </source>
</evidence>
<feature type="signal peptide" evidence="1">
    <location>
        <begin position="1"/>
        <end position="19"/>
    </location>
</feature>
<dbReference type="EMBL" id="JABMIG020000516">
    <property type="protein sequence ID" value="KAL3776040.1"/>
    <property type="molecule type" value="Genomic_DNA"/>
</dbReference>
<sequence length="288" mass="31391">MTRILLLLTLLTILHPTTARRGALIRDGMSSKAAYDNPLLGQAGDITIDPDVVAITSRCANWCLDPVCLDRVEITGEEERVCREVLDKDVLSKPLHVTFRSKTLAGGKRPNWMRATAVLGNPKLKSAIPLRAVWTCSNPDADTSMSYEEMTKAGRTIKREIGKNVLQDSYEDCLKRLYGKYVELEVLLPKSQRSGPPPTLVYRVPIHAGSVNPFGMVSKSRATVTLYPQGRTLAAANASGPNAASVPRDLAVSVGLVNVHLPLGPGLVDPSWVRGKKLFWKGRSVGLI</sequence>
<proteinExistence type="predicted"/>
<organism evidence="2 3">
    <name type="scientific">Cyclotella cryptica</name>
    <dbReference type="NCBI Taxonomy" id="29204"/>
    <lineage>
        <taxon>Eukaryota</taxon>
        <taxon>Sar</taxon>
        <taxon>Stramenopiles</taxon>
        <taxon>Ochrophyta</taxon>
        <taxon>Bacillariophyta</taxon>
        <taxon>Coscinodiscophyceae</taxon>
        <taxon>Thalassiosirophycidae</taxon>
        <taxon>Stephanodiscales</taxon>
        <taxon>Stephanodiscaceae</taxon>
        <taxon>Cyclotella</taxon>
    </lineage>
</organism>
<gene>
    <name evidence="2" type="ORF">HJC23_009666</name>
</gene>